<feature type="transmembrane region" description="Helical" evidence="1">
    <location>
        <begin position="12"/>
        <end position="31"/>
    </location>
</feature>
<keyword evidence="1" id="KW-1133">Transmembrane helix</keyword>
<sequence length="300" mass="35409">MKQIKDYLLDKFTTYIWLIAIAIMIFFYSFYQVEDLLYTSRRNSSNEFLEDHYEREYNSIIDYKKYDNGILAVLVDGSYFQNDTYLITSNYRLSEFNNLEKKEYRGQNSRDYFIIDLIEIAKGMTSYQKIDVLAQARKLEPKAESISTHFDLLEEEGKTFLSFELTYRGNDTETDYKNKENRQSYLKVDLENGQATILAKNPVSEKLDNSNQIDKSNSLLSLWGKNAFTDYLTKNNIDLKVDSLIFSNVEQLPSLTHKFPFVKNYLRENYSLHLDFPENLSLTDRLDFINNILDWENGKS</sequence>
<evidence type="ECO:0000256" key="1">
    <source>
        <dbReference type="SAM" id="Phobius"/>
    </source>
</evidence>
<evidence type="ECO:0000313" key="3">
    <source>
        <dbReference type="Proteomes" id="UP001519296"/>
    </source>
</evidence>
<comment type="caution">
    <text evidence="2">The sequence shown here is derived from an EMBL/GenBank/DDBJ whole genome shotgun (WGS) entry which is preliminary data.</text>
</comment>
<dbReference type="EMBL" id="PRDG01000002">
    <property type="protein sequence ID" value="MBP2623211.1"/>
    <property type="molecule type" value="Genomic_DNA"/>
</dbReference>
<protein>
    <recommendedName>
        <fullName evidence="4">Lipoprotein</fullName>
    </recommendedName>
</protein>
<keyword evidence="1" id="KW-0472">Membrane</keyword>
<proteinExistence type="predicted"/>
<organism evidence="2 3">
    <name type="scientific">Streptococcus oricebi</name>
    <dbReference type="NCBI Taxonomy" id="1547447"/>
    <lineage>
        <taxon>Bacteria</taxon>
        <taxon>Bacillati</taxon>
        <taxon>Bacillota</taxon>
        <taxon>Bacilli</taxon>
        <taxon>Lactobacillales</taxon>
        <taxon>Streptococcaceae</taxon>
        <taxon>Streptococcus</taxon>
    </lineage>
</organism>
<keyword evidence="3" id="KW-1185">Reference proteome</keyword>
<evidence type="ECO:0000313" key="2">
    <source>
        <dbReference type="EMBL" id="MBP2623211.1"/>
    </source>
</evidence>
<keyword evidence="1" id="KW-0812">Transmembrane</keyword>
<dbReference type="Proteomes" id="UP001519296">
    <property type="component" value="Unassembled WGS sequence"/>
</dbReference>
<evidence type="ECO:0008006" key="4">
    <source>
        <dbReference type="Google" id="ProtNLM"/>
    </source>
</evidence>
<name>A0ABS5B3G4_9STRE</name>
<gene>
    <name evidence="2" type="ORF">C4K46_04580</name>
</gene>
<reference evidence="2 3" key="1">
    <citation type="submission" date="2018-02" db="EMBL/GenBank/DDBJ databases">
        <title>Draft genome sequence of Streptococcus oricebi CCUG 70868T type strain.</title>
        <authorList>
            <person name="Mendez V."/>
            <person name="Salva-Serra F."/>
            <person name="Jaen-Luchoro D."/>
            <person name="Gonzales-Siles L."/>
            <person name="Karlsson R."/>
            <person name="Engstrom-Jakobsson H."/>
            <person name="Busquets A."/>
            <person name="Gomila M."/>
            <person name="Pineiro-Iglesias B."/>
            <person name="Bennasar-Figueras A."/>
            <person name="Seeger M."/>
            <person name="Moore E."/>
        </authorList>
    </citation>
    <scope>NUCLEOTIDE SEQUENCE [LARGE SCALE GENOMIC DNA]</scope>
    <source>
        <strain evidence="2 3">CCUG 70868</strain>
    </source>
</reference>
<dbReference type="RefSeq" id="WP_209627691.1">
    <property type="nucleotide sequence ID" value="NZ_PRDG01000002.1"/>
</dbReference>
<accession>A0ABS5B3G4</accession>